<comment type="similarity">
    <text evidence="2">Belongs to the PPP phosphatase family. PP-1 subfamily.</text>
</comment>
<dbReference type="AlphaFoldDB" id="A0AAN7GFF1"/>
<gene>
    <name evidence="12" type="ORF">SAY87_000532</name>
</gene>
<proteinExistence type="inferred from homology"/>
<dbReference type="GO" id="GO:0004722">
    <property type="term" value="F:protein serine/threonine phosphatase activity"/>
    <property type="evidence" value="ECO:0007669"/>
    <property type="project" value="UniProtKB-EC"/>
</dbReference>
<comment type="cofactor">
    <cofactor evidence="1">
        <name>Mn(2+)</name>
        <dbReference type="ChEBI" id="CHEBI:29035"/>
    </cofactor>
</comment>
<dbReference type="SMART" id="SM00156">
    <property type="entry name" value="PP2Ac"/>
    <property type="match status" value="1"/>
</dbReference>
<dbReference type="InterPro" id="IPR006186">
    <property type="entry name" value="Ser/Thr-sp_prot-phosphatase"/>
</dbReference>
<sequence length="371" mass="41898">MGKGKEETTPLGITWTMRGRREENGEEEEMADLEGLIERLLHWKGGRTEGSESNSASSKSDSSVGLPNRLKLVRHGQYSDLLPHGHRIFAAFTGDVHAQYSGLLRLFECGGFPPDSNYLFLGDDVDRGKQSIETICLLLPYKIKFPNKFYLLRGNHECASINRIYAFYDECKRRFSVRLWRAFTDCFNCLPAAAVIDCKILCMHGGLSPELQSLDQIRALERPTDVPDQGLLCDLLWADPDLEIKGWGVNDRGVSYAFGADEVDEFLKMKKHDLDLICRAHRVCLPCLMASFLLALLWLLPLTSLVGCKKLLSFTGLMEQVVEDGYEFCIVPSYSGCWFGLASEVHTALMLWDNKESYNGHETWGSDEFND</sequence>
<dbReference type="InterPro" id="IPR050341">
    <property type="entry name" value="PP1_catalytic_subunit"/>
</dbReference>
<evidence type="ECO:0000313" key="13">
    <source>
        <dbReference type="Proteomes" id="UP001345219"/>
    </source>
</evidence>
<dbReference type="PROSITE" id="PS00125">
    <property type="entry name" value="SER_THR_PHOSPHATASE"/>
    <property type="match status" value="1"/>
</dbReference>
<feature type="region of interest" description="Disordered" evidence="10">
    <location>
        <begin position="1"/>
        <end position="29"/>
    </location>
</feature>
<dbReference type="Gene3D" id="3.60.21.10">
    <property type="match status" value="1"/>
</dbReference>
<evidence type="ECO:0000259" key="11">
    <source>
        <dbReference type="PROSITE" id="PS00125"/>
    </source>
</evidence>
<evidence type="ECO:0000256" key="9">
    <source>
        <dbReference type="RuleBase" id="RU004273"/>
    </source>
</evidence>
<keyword evidence="5" id="KW-0904">Protein phosphatase</keyword>
<comment type="caution">
    <text evidence="12">The sequence shown here is derived from an EMBL/GenBank/DDBJ whole genome shotgun (WGS) entry which is preliminary data.</text>
</comment>
<dbReference type="GO" id="GO:0005737">
    <property type="term" value="C:cytoplasm"/>
    <property type="evidence" value="ECO:0007669"/>
    <property type="project" value="TreeGrafter"/>
</dbReference>
<dbReference type="PANTHER" id="PTHR11668">
    <property type="entry name" value="SERINE/THREONINE PROTEIN PHOSPHATASE"/>
    <property type="match status" value="1"/>
</dbReference>
<keyword evidence="6" id="KW-0464">Manganese</keyword>
<evidence type="ECO:0000256" key="8">
    <source>
        <dbReference type="ARBA" id="ARBA00048336"/>
    </source>
</evidence>
<dbReference type="EMBL" id="JAXIOK010000023">
    <property type="protein sequence ID" value="KAK4742531.1"/>
    <property type="molecule type" value="Genomic_DNA"/>
</dbReference>
<protein>
    <recommendedName>
        <fullName evidence="9">Serine/threonine-protein phosphatase</fullName>
        <ecNumber evidence="9">3.1.3.16</ecNumber>
    </recommendedName>
</protein>
<feature type="domain" description="Serine/threonine specific protein phosphatases" evidence="11">
    <location>
        <begin position="152"/>
        <end position="157"/>
    </location>
</feature>
<dbReference type="FunFam" id="3.60.21.10:FF:000212">
    <property type="entry name" value="Serine/threonine-protein phosphatase"/>
    <property type="match status" value="1"/>
</dbReference>
<dbReference type="GO" id="GO:0046872">
    <property type="term" value="F:metal ion binding"/>
    <property type="evidence" value="ECO:0007669"/>
    <property type="project" value="UniProtKB-KW"/>
</dbReference>
<dbReference type="SUPFAM" id="SSF56300">
    <property type="entry name" value="Metallo-dependent phosphatases"/>
    <property type="match status" value="1"/>
</dbReference>
<evidence type="ECO:0000256" key="10">
    <source>
        <dbReference type="SAM" id="MobiDB-lite"/>
    </source>
</evidence>
<keyword evidence="13" id="KW-1185">Reference proteome</keyword>
<dbReference type="InterPro" id="IPR029052">
    <property type="entry name" value="Metallo-depent_PP-like"/>
</dbReference>
<comment type="catalytic activity">
    <reaction evidence="7">
        <text>O-phospho-L-seryl-[protein] + H2O = L-seryl-[protein] + phosphate</text>
        <dbReference type="Rhea" id="RHEA:20629"/>
        <dbReference type="Rhea" id="RHEA-COMP:9863"/>
        <dbReference type="Rhea" id="RHEA-COMP:11604"/>
        <dbReference type="ChEBI" id="CHEBI:15377"/>
        <dbReference type="ChEBI" id="CHEBI:29999"/>
        <dbReference type="ChEBI" id="CHEBI:43474"/>
        <dbReference type="ChEBI" id="CHEBI:83421"/>
        <dbReference type="EC" id="3.1.3.16"/>
    </reaction>
</comment>
<evidence type="ECO:0000256" key="5">
    <source>
        <dbReference type="ARBA" id="ARBA00022912"/>
    </source>
</evidence>
<keyword evidence="3" id="KW-0479">Metal-binding</keyword>
<evidence type="ECO:0000313" key="12">
    <source>
        <dbReference type="EMBL" id="KAK4742531.1"/>
    </source>
</evidence>
<keyword evidence="4 9" id="KW-0378">Hydrolase</keyword>
<evidence type="ECO:0000256" key="3">
    <source>
        <dbReference type="ARBA" id="ARBA00022723"/>
    </source>
</evidence>
<dbReference type="InterPro" id="IPR004843">
    <property type="entry name" value="Calcineurin-like_PHP"/>
</dbReference>
<dbReference type="EC" id="3.1.3.16" evidence="9"/>
<comment type="catalytic activity">
    <reaction evidence="8 9">
        <text>O-phospho-L-threonyl-[protein] + H2O = L-threonyl-[protein] + phosphate</text>
        <dbReference type="Rhea" id="RHEA:47004"/>
        <dbReference type="Rhea" id="RHEA-COMP:11060"/>
        <dbReference type="Rhea" id="RHEA-COMP:11605"/>
        <dbReference type="ChEBI" id="CHEBI:15377"/>
        <dbReference type="ChEBI" id="CHEBI:30013"/>
        <dbReference type="ChEBI" id="CHEBI:43474"/>
        <dbReference type="ChEBI" id="CHEBI:61977"/>
        <dbReference type="EC" id="3.1.3.16"/>
    </reaction>
</comment>
<dbReference type="GO" id="GO:0005634">
    <property type="term" value="C:nucleus"/>
    <property type="evidence" value="ECO:0007669"/>
    <property type="project" value="TreeGrafter"/>
</dbReference>
<name>A0AAN7GFF1_9MYRT</name>
<evidence type="ECO:0000256" key="7">
    <source>
        <dbReference type="ARBA" id="ARBA00047761"/>
    </source>
</evidence>
<organism evidence="12 13">
    <name type="scientific">Trapa incisa</name>
    <dbReference type="NCBI Taxonomy" id="236973"/>
    <lineage>
        <taxon>Eukaryota</taxon>
        <taxon>Viridiplantae</taxon>
        <taxon>Streptophyta</taxon>
        <taxon>Embryophyta</taxon>
        <taxon>Tracheophyta</taxon>
        <taxon>Spermatophyta</taxon>
        <taxon>Magnoliopsida</taxon>
        <taxon>eudicotyledons</taxon>
        <taxon>Gunneridae</taxon>
        <taxon>Pentapetalae</taxon>
        <taxon>rosids</taxon>
        <taxon>malvids</taxon>
        <taxon>Myrtales</taxon>
        <taxon>Lythraceae</taxon>
        <taxon>Trapa</taxon>
    </lineage>
</organism>
<dbReference type="PRINTS" id="PR00114">
    <property type="entry name" value="STPHPHTASE"/>
</dbReference>
<evidence type="ECO:0000256" key="4">
    <source>
        <dbReference type="ARBA" id="ARBA00022801"/>
    </source>
</evidence>
<dbReference type="Pfam" id="PF00149">
    <property type="entry name" value="Metallophos"/>
    <property type="match status" value="1"/>
</dbReference>
<reference evidence="12 13" key="1">
    <citation type="journal article" date="2023" name="Hortic Res">
        <title>Pangenome of water caltrop reveals structural variations and asymmetric subgenome divergence after allopolyploidization.</title>
        <authorList>
            <person name="Zhang X."/>
            <person name="Chen Y."/>
            <person name="Wang L."/>
            <person name="Yuan Y."/>
            <person name="Fang M."/>
            <person name="Shi L."/>
            <person name="Lu R."/>
            <person name="Comes H.P."/>
            <person name="Ma Y."/>
            <person name="Chen Y."/>
            <person name="Huang G."/>
            <person name="Zhou Y."/>
            <person name="Zheng Z."/>
            <person name="Qiu Y."/>
        </authorList>
    </citation>
    <scope>NUCLEOTIDE SEQUENCE [LARGE SCALE GENOMIC DNA]</scope>
    <source>
        <tissue evidence="12">Roots</tissue>
    </source>
</reference>
<dbReference type="Proteomes" id="UP001345219">
    <property type="component" value="Chromosome 1"/>
</dbReference>
<evidence type="ECO:0000256" key="6">
    <source>
        <dbReference type="ARBA" id="ARBA00023211"/>
    </source>
</evidence>
<evidence type="ECO:0000256" key="2">
    <source>
        <dbReference type="ARBA" id="ARBA00005333"/>
    </source>
</evidence>
<dbReference type="PANTHER" id="PTHR11668:SF416">
    <property type="entry name" value="SERINE_THREONINE-PROTEIN PHOSPHATASE"/>
    <property type="match status" value="1"/>
</dbReference>
<evidence type="ECO:0000256" key="1">
    <source>
        <dbReference type="ARBA" id="ARBA00001936"/>
    </source>
</evidence>
<accession>A0AAN7GFF1</accession>